<dbReference type="PANTHER" id="PTHR43736:SF1">
    <property type="entry name" value="DIHYDRONEOPTERIN TRIPHOSPHATE DIPHOSPHATASE"/>
    <property type="match status" value="1"/>
</dbReference>
<dbReference type="OrthoDB" id="5417595at2"/>
<gene>
    <name evidence="5" type="ORF">LCR_13615</name>
</gene>
<name>A0A175VK54_AEREN</name>
<dbReference type="Proteomes" id="UP000078435">
    <property type="component" value="Unassembled WGS sequence"/>
</dbReference>
<dbReference type="SUPFAM" id="SSF55811">
    <property type="entry name" value="Nudix"/>
    <property type="match status" value="1"/>
</dbReference>
<dbReference type="RefSeq" id="WP_026457004.1">
    <property type="nucleotide sequence ID" value="NZ_JMGO02000003.1"/>
</dbReference>
<evidence type="ECO:0000256" key="2">
    <source>
        <dbReference type="ARBA" id="ARBA00022801"/>
    </source>
</evidence>
<evidence type="ECO:0000313" key="5">
    <source>
        <dbReference type="EMBL" id="KXU81105.1"/>
    </source>
</evidence>
<evidence type="ECO:0000256" key="1">
    <source>
        <dbReference type="ARBA" id="ARBA00001946"/>
    </source>
</evidence>
<dbReference type="PROSITE" id="PS00893">
    <property type="entry name" value="NUDIX_BOX"/>
    <property type="match status" value="1"/>
</dbReference>
<dbReference type="GO" id="GO:0016787">
    <property type="term" value="F:hydrolase activity"/>
    <property type="evidence" value="ECO:0007669"/>
    <property type="project" value="UniProtKB-KW"/>
</dbReference>
<comment type="cofactor">
    <cofactor evidence="1">
        <name>Mg(2+)</name>
        <dbReference type="ChEBI" id="CHEBI:18420"/>
    </cofactor>
</comment>
<organism evidence="5 6">
    <name type="scientific">Aeromonas enteropelogenes</name>
    <name type="common">Aeromonas trota</name>
    <dbReference type="NCBI Taxonomy" id="29489"/>
    <lineage>
        <taxon>Bacteria</taxon>
        <taxon>Pseudomonadati</taxon>
        <taxon>Pseudomonadota</taxon>
        <taxon>Gammaproteobacteria</taxon>
        <taxon>Aeromonadales</taxon>
        <taxon>Aeromonadaceae</taxon>
        <taxon>Aeromonas</taxon>
    </lineage>
</organism>
<proteinExistence type="inferred from homology"/>
<dbReference type="InterPro" id="IPR020084">
    <property type="entry name" value="NUDIX_hydrolase_CS"/>
</dbReference>
<keyword evidence="2 3" id="KW-0378">Hydrolase</keyword>
<dbReference type="InterPro" id="IPR000086">
    <property type="entry name" value="NUDIX_hydrolase_dom"/>
</dbReference>
<accession>A0A175VK54</accession>
<evidence type="ECO:0000313" key="6">
    <source>
        <dbReference type="Proteomes" id="UP000078435"/>
    </source>
</evidence>
<dbReference type="PRINTS" id="PR00502">
    <property type="entry name" value="NUDIXFAMILY"/>
</dbReference>
<dbReference type="InterPro" id="IPR020476">
    <property type="entry name" value="Nudix_hydrolase"/>
</dbReference>
<evidence type="ECO:0000259" key="4">
    <source>
        <dbReference type="PROSITE" id="PS51462"/>
    </source>
</evidence>
<sequence>MFCPRCGKETLLAKSNKEFRCDCGFHFFQNVAAAVMVALCWQDEVLVAVRARNPGKGLLDLPGGFVDPGESLEAALVRELQEELGLDVSACPVRYLGSFANTYPYDGITYHTCDTAFAINLTEKPDLRAADDVADCQWVKLGVLSSSRFAFASTRTAIALLMQQSASSFRL</sequence>
<dbReference type="PANTHER" id="PTHR43736">
    <property type="entry name" value="ADP-RIBOSE PYROPHOSPHATASE"/>
    <property type="match status" value="1"/>
</dbReference>
<dbReference type="Gene3D" id="3.90.79.10">
    <property type="entry name" value="Nucleoside Triphosphate Pyrophosphohydrolase"/>
    <property type="match status" value="1"/>
</dbReference>
<reference evidence="5 6" key="1">
    <citation type="submission" date="2016-02" db="EMBL/GenBank/DDBJ databases">
        <title>Draft genome sequence of Aeromonas trota strain 1999lcr isolated from cerebrospinal fluid (CSF).</title>
        <authorList>
            <person name="Dallagassa C.B."/>
            <person name="Prediger K.C."/>
            <person name="Weiss V.A."/>
            <person name="Assis F.E."/>
            <person name="Baura V."/>
            <person name="Cruz L.M."/>
            <person name="Souza E.M."/>
            <person name="Pedrosa F.O."/>
            <person name="Fadel-Picheth C.M."/>
        </authorList>
    </citation>
    <scope>NUCLEOTIDE SEQUENCE [LARGE SCALE GENOMIC DNA]</scope>
    <source>
        <strain evidence="5 6">1999lcr</strain>
    </source>
</reference>
<feature type="domain" description="Nudix hydrolase" evidence="4">
    <location>
        <begin position="26"/>
        <end position="164"/>
    </location>
</feature>
<dbReference type="Pfam" id="PF00293">
    <property type="entry name" value="NUDIX"/>
    <property type="match status" value="1"/>
</dbReference>
<protein>
    <submittedName>
        <fullName evidence="5">DNA mismatch repair protein MutT</fullName>
    </submittedName>
</protein>
<dbReference type="AlphaFoldDB" id="A0A175VK54"/>
<dbReference type="CDD" id="cd04681">
    <property type="entry name" value="NUDIX_Hydrolase"/>
    <property type="match status" value="1"/>
</dbReference>
<dbReference type="EMBL" id="JMGO02000003">
    <property type="protein sequence ID" value="KXU81105.1"/>
    <property type="molecule type" value="Genomic_DNA"/>
</dbReference>
<dbReference type="InterPro" id="IPR015797">
    <property type="entry name" value="NUDIX_hydrolase-like_dom_sf"/>
</dbReference>
<evidence type="ECO:0000256" key="3">
    <source>
        <dbReference type="RuleBase" id="RU003476"/>
    </source>
</evidence>
<dbReference type="PROSITE" id="PS51462">
    <property type="entry name" value="NUDIX"/>
    <property type="match status" value="1"/>
</dbReference>
<comment type="caution">
    <text evidence="5">The sequence shown here is derived from an EMBL/GenBank/DDBJ whole genome shotgun (WGS) entry which is preliminary data.</text>
</comment>
<comment type="similarity">
    <text evidence="3">Belongs to the Nudix hydrolase family.</text>
</comment>